<evidence type="ECO:0000313" key="11">
    <source>
        <dbReference type="EMBL" id="KIW37407.1"/>
    </source>
</evidence>
<proteinExistence type="inferred from homology"/>
<dbReference type="GO" id="GO:0044027">
    <property type="term" value="P:negative regulation of gene expression via chromosomal CpG island methylation"/>
    <property type="evidence" value="ECO:0007669"/>
    <property type="project" value="TreeGrafter"/>
</dbReference>
<dbReference type="Gene3D" id="3.90.120.10">
    <property type="entry name" value="DNA Methylase, subunit A, domain 2"/>
    <property type="match status" value="1"/>
</dbReference>
<evidence type="ECO:0000256" key="7">
    <source>
        <dbReference type="ARBA" id="ARBA00023242"/>
    </source>
</evidence>
<keyword evidence="7" id="KW-0539">Nucleus</keyword>
<keyword evidence="4 8" id="KW-0808">Transferase</keyword>
<feature type="domain" description="BAH" evidence="10">
    <location>
        <begin position="444"/>
        <end position="561"/>
    </location>
</feature>
<dbReference type="Pfam" id="PF00145">
    <property type="entry name" value="DNA_methylase"/>
    <property type="match status" value="1"/>
</dbReference>
<evidence type="ECO:0000259" key="10">
    <source>
        <dbReference type="PROSITE" id="PS51038"/>
    </source>
</evidence>
<feature type="region of interest" description="Disordered" evidence="9">
    <location>
        <begin position="39"/>
        <end position="80"/>
    </location>
</feature>
<feature type="active site" evidence="8">
    <location>
        <position position="675"/>
    </location>
</feature>
<gene>
    <name evidence="11" type="ORF">PV06_10449</name>
</gene>
<dbReference type="AlphaFoldDB" id="A0A0D2BJ21"/>
<keyword evidence="12" id="KW-1185">Reference proteome</keyword>
<evidence type="ECO:0000256" key="2">
    <source>
        <dbReference type="ARBA" id="ARBA00011975"/>
    </source>
</evidence>
<dbReference type="STRING" id="215243.A0A0D2BJ21"/>
<dbReference type="GeneID" id="27362523"/>
<dbReference type="PANTHER" id="PTHR10629:SF54">
    <property type="entry name" value="DNA METHYLTRANSFERASE DIM-2"/>
    <property type="match status" value="1"/>
</dbReference>
<dbReference type="EC" id="2.1.1.37" evidence="2"/>
<evidence type="ECO:0000256" key="5">
    <source>
        <dbReference type="ARBA" id="ARBA00022691"/>
    </source>
</evidence>
<dbReference type="PANTHER" id="PTHR10629">
    <property type="entry name" value="CYTOSINE-SPECIFIC METHYLTRANSFERASE"/>
    <property type="match status" value="1"/>
</dbReference>
<dbReference type="InterPro" id="IPR050390">
    <property type="entry name" value="C5-Methyltransferase"/>
</dbReference>
<dbReference type="Gene3D" id="2.30.30.490">
    <property type="match status" value="1"/>
</dbReference>
<dbReference type="OrthoDB" id="5376140at2759"/>
<dbReference type="GO" id="GO:0032259">
    <property type="term" value="P:methylation"/>
    <property type="evidence" value="ECO:0007669"/>
    <property type="project" value="UniProtKB-KW"/>
</dbReference>
<keyword evidence="5 8" id="KW-0949">S-adenosyl-L-methionine</keyword>
<dbReference type="HOGENOM" id="CLU_003836_0_0_1"/>
<evidence type="ECO:0000256" key="3">
    <source>
        <dbReference type="ARBA" id="ARBA00022603"/>
    </source>
</evidence>
<keyword evidence="6" id="KW-0238">DNA-binding</keyword>
<name>A0A0D2BJ21_9EURO</name>
<comment type="similarity">
    <text evidence="8">Belongs to the class I-like SAM-binding methyltransferase superfamily. C5-methyltransferase family.</text>
</comment>
<dbReference type="InterPro" id="IPR043151">
    <property type="entry name" value="BAH_sf"/>
</dbReference>
<evidence type="ECO:0000256" key="1">
    <source>
        <dbReference type="ARBA" id="ARBA00004123"/>
    </source>
</evidence>
<dbReference type="GO" id="GO:0005634">
    <property type="term" value="C:nucleus"/>
    <property type="evidence" value="ECO:0007669"/>
    <property type="project" value="UniProtKB-SubCell"/>
</dbReference>
<dbReference type="Gene3D" id="3.40.50.150">
    <property type="entry name" value="Vaccinia Virus protein VP39"/>
    <property type="match status" value="1"/>
</dbReference>
<dbReference type="EMBL" id="KN847344">
    <property type="protein sequence ID" value="KIW37407.1"/>
    <property type="molecule type" value="Genomic_DNA"/>
</dbReference>
<dbReference type="VEuPathDB" id="FungiDB:PV06_10449"/>
<dbReference type="Proteomes" id="UP000053342">
    <property type="component" value="Unassembled WGS sequence"/>
</dbReference>
<organism evidence="11 12">
    <name type="scientific">Exophiala oligosperma</name>
    <dbReference type="NCBI Taxonomy" id="215243"/>
    <lineage>
        <taxon>Eukaryota</taxon>
        <taxon>Fungi</taxon>
        <taxon>Dikarya</taxon>
        <taxon>Ascomycota</taxon>
        <taxon>Pezizomycotina</taxon>
        <taxon>Eurotiomycetes</taxon>
        <taxon>Chaetothyriomycetidae</taxon>
        <taxon>Chaetothyriales</taxon>
        <taxon>Herpotrichiellaceae</taxon>
        <taxon>Exophiala</taxon>
    </lineage>
</organism>
<dbReference type="GO" id="GO:0003886">
    <property type="term" value="F:DNA (cytosine-5-)-methyltransferase activity"/>
    <property type="evidence" value="ECO:0007669"/>
    <property type="project" value="UniProtKB-EC"/>
</dbReference>
<dbReference type="PROSITE" id="PS51038">
    <property type="entry name" value="BAH"/>
    <property type="match status" value="1"/>
</dbReference>
<dbReference type="InterPro" id="IPR029063">
    <property type="entry name" value="SAM-dependent_MTases_sf"/>
</dbReference>
<keyword evidence="3 8" id="KW-0489">Methyltransferase</keyword>
<dbReference type="PROSITE" id="PS51679">
    <property type="entry name" value="SAM_MT_C5"/>
    <property type="match status" value="1"/>
</dbReference>
<protein>
    <recommendedName>
        <fullName evidence="2">DNA (cytosine-5-)-methyltransferase</fullName>
        <ecNumber evidence="2">2.1.1.37</ecNumber>
    </recommendedName>
</protein>
<dbReference type="GO" id="GO:0003677">
    <property type="term" value="F:DNA binding"/>
    <property type="evidence" value="ECO:0007669"/>
    <property type="project" value="UniProtKB-KW"/>
</dbReference>
<dbReference type="InterPro" id="IPR001025">
    <property type="entry name" value="BAH_dom"/>
</dbReference>
<dbReference type="RefSeq" id="XP_016257623.1">
    <property type="nucleotide sequence ID" value="XM_016412003.1"/>
</dbReference>
<dbReference type="InterPro" id="IPR057215">
    <property type="entry name" value="DUF7893"/>
</dbReference>
<evidence type="ECO:0000256" key="9">
    <source>
        <dbReference type="SAM" id="MobiDB-lite"/>
    </source>
</evidence>
<dbReference type="PROSITE" id="PS00094">
    <property type="entry name" value="C5_MTASE_1"/>
    <property type="match status" value="1"/>
</dbReference>
<accession>A0A0D2BJ21</accession>
<comment type="subcellular location">
    <subcellularLocation>
        <location evidence="1">Nucleus</location>
    </subcellularLocation>
</comment>
<dbReference type="SUPFAM" id="SSF53335">
    <property type="entry name" value="S-adenosyl-L-methionine-dependent methyltransferases"/>
    <property type="match status" value="1"/>
</dbReference>
<dbReference type="InterPro" id="IPR001525">
    <property type="entry name" value="C5_MeTfrase"/>
</dbReference>
<sequence>MPPLHSFFSDVEDAEVIEISDSDDEKILADEQTQSSLTATLKDFSPESNLSDDEILGPLTRSQSAKTYNGGDTRSTDSSDDTLEGLCEALADELYQLESPEDLALLYPRKFSTWSSLPPCTPEDDALSELITIDKQNRMNDDDGDFDEFYLEDFYVYRSPEQPSGFKGQYENLVTVQTSCKTEVFLVDGTLVHNGIRRHIRCAEISAVSFGQLEKLETSTTEYDIWINTSISAQKKYWYRLRKPVPGYREYWRDFLWVSDLSKHVLDFLKSSDNGVRLGDFEKAFWRWLSRQHGDTVSSWHAQCGKKEDLRPWLCQHRFFLWNTFYCLHSDPDVVSKHPLWKDLGLFDCRDDKRNQSKSEKSIVTPNVGAQFLRVFPRWQGLQLLQVVEPCPDVRAYRHQRVREWKFPQKFSYRQNDNFSGDRISKAAYILEETRPGHHIVLPLNDLKGKLVIIQLGNTQQCELRYAFVRWTSNLSKTIKVIWAVLPSSTLCGSQKDRTEYPIGNELFFTDECNCEEIPVANVVRTVNVSAFTDHAKESEDAKLFIHTLYREKEECFITAIEDELVCHCQSRINKKIAPSRLHPVQNNIECPKMKVLSLFAGGGLWDHGFTCSGYAEIDTAIEHSEMAMLNHQANYHHSTETQYKLDSVNAVLRRILTGDEPIKHMDCLIAGCPCQGFSGLNRHPDSEGSLRNCSLLATTLSWIETFMPAYAIIENLPRMMENRSPNEGKQAVCHLVALGYQVRTKVCEVAKFGGASKRKRLIIIAAAPGAVLPVSIDETSDPRACAVTMADLPPVHDDVTINILDPYHVPISRLKVSLQDEVSLRNVVQRIPTSPSGMSLSKAYYHGHLTPSQNKWFRTLNDNHQAKNSSRYRRIDPDKPFPTICTKIAPDSSANGEMMHPFEHRTISLREAMRAMDLPKNFLLIGTVAQQYGVLGNGVPYSLGAMLGRVVGKCWRATLGRGAGPPASTRNKESQTSVQLGLSVTVPNIAPRRHKRAIVLDEEDEKSDGNVSSTSDVVFLEAKPVKKNRLE</sequence>
<dbReference type="PRINTS" id="PR00105">
    <property type="entry name" value="C5METTRFRASE"/>
</dbReference>
<evidence type="ECO:0000256" key="6">
    <source>
        <dbReference type="ARBA" id="ARBA00023125"/>
    </source>
</evidence>
<reference evidence="11 12" key="1">
    <citation type="submission" date="2015-01" db="EMBL/GenBank/DDBJ databases">
        <title>The Genome Sequence of Exophiala oligosperma CBS72588.</title>
        <authorList>
            <consortium name="The Broad Institute Genomics Platform"/>
            <person name="Cuomo C."/>
            <person name="de Hoog S."/>
            <person name="Gorbushina A."/>
            <person name="Stielow B."/>
            <person name="Teixiera M."/>
            <person name="Abouelleil A."/>
            <person name="Chapman S.B."/>
            <person name="Priest M."/>
            <person name="Young S.K."/>
            <person name="Wortman J."/>
            <person name="Nusbaum C."/>
            <person name="Birren B."/>
        </authorList>
    </citation>
    <scope>NUCLEOTIDE SEQUENCE [LARGE SCALE GENOMIC DNA]</scope>
    <source>
        <strain evidence="11 12">CBS 72588</strain>
    </source>
</reference>
<evidence type="ECO:0000313" key="12">
    <source>
        <dbReference type="Proteomes" id="UP000053342"/>
    </source>
</evidence>
<dbReference type="GO" id="GO:0003682">
    <property type="term" value="F:chromatin binding"/>
    <property type="evidence" value="ECO:0007669"/>
    <property type="project" value="InterPro"/>
</dbReference>
<dbReference type="InterPro" id="IPR018117">
    <property type="entry name" value="C5_DNA_meth_AS"/>
</dbReference>
<evidence type="ECO:0000256" key="8">
    <source>
        <dbReference type="PROSITE-ProRule" id="PRU01016"/>
    </source>
</evidence>
<dbReference type="Pfam" id="PF25423">
    <property type="entry name" value="DUF7893"/>
    <property type="match status" value="1"/>
</dbReference>
<evidence type="ECO:0000256" key="4">
    <source>
        <dbReference type="ARBA" id="ARBA00022679"/>
    </source>
</evidence>